<evidence type="ECO:0000313" key="3">
    <source>
        <dbReference type="Proteomes" id="UP000828390"/>
    </source>
</evidence>
<evidence type="ECO:0000313" key="2">
    <source>
        <dbReference type="EMBL" id="KAH3698183.1"/>
    </source>
</evidence>
<gene>
    <name evidence="2" type="ORF">DPMN_085702</name>
</gene>
<keyword evidence="3" id="KW-1185">Reference proteome</keyword>
<organism evidence="2 3">
    <name type="scientific">Dreissena polymorpha</name>
    <name type="common">Zebra mussel</name>
    <name type="synonym">Mytilus polymorpha</name>
    <dbReference type="NCBI Taxonomy" id="45954"/>
    <lineage>
        <taxon>Eukaryota</taxon>
        <taxon>Metazoa</taxon>
        <taxon>Spiralia</taxon>
        <taxon>Lophotrochozoa</taxon>
        <taxon>Mollusca</taxon>
        <taxon>Bivalvia</taxon>
        <taxon>Autobranchia</taxon>
        <taxon>Heteroconchia</taxon>
        <taxon>Euheterodonta</taxon>
        <taxon>Imparidentia</taxon>
        <taxon>Neoheterodontei</taxon>
        <taxon>Myida</taxon>
        <taxon>Dreissenoidea</taxon>
        <taxon>Dreissenidae</taxon>
        <taxon>Dreissena</taxon>
    </lineage>
</organism>
<feature type="compositionally biased region" description="Polar residues" evidence="1">
    <location>
        <begin position="1"/>
        <end position="16"/>
    </location>
</feature>
<evidence type="ECO:0000256" key="1">
    <source>
        <dbReference type="SAM" id="MobiDB-lite"/>
    </source>
</evidence>
<comment type="caution">
    <text evidence="2">The sequence shown here is derived from an EMBL/GenBank/DDBJ whole genome shotgun (WGS) entry which is preliminary data.</text>
</comment>
<name>A0A9D4BM60_DREPO</name>
<dbReference type="Proteomes" id="UP000828390">
    <property type="component" value="Unassembled WGS sequence"/>
</dbReference>
<feature type="region of interest" description="Disordered" evidence="1">
    <location>
        <begin position="1"/>
        <end position="24"/>
    </location>
</feature>
<accession>A0A9D4BM60</accession>
<dbReference type="AlphaFoldDB" id="A0A9D4BM60"/>
<reference evidence="2" key="2">
    <citation type="submission" date="2020-11" db="EMBL/GenBank/DDBJ databases">
        <authorList>
            <person name="McCartney M.A."/>
            <person name="Auch B."/>
            <person name="Kono T."/>
            <person name="Mallez S."/>
            <person name="Becker A."/>
            <person name="Gohl D.M."/>
            <person name="Silverstein K.A.T."/>
            <person name="Koren S."/>
            <person name="Bechman K.B."/>
            <person name="Herman A."/>
            <person name="Abrahante J.E."/>
            <person name="Garbe J."/>
        </authorList>
    </citation>
    <scope>NUCLEOTIDE SEQUENCE</scope>
    <source>
        <strain evidence="2">Duluth1</strain>
        <tissue evidence="2">Whole animal</tissue>
    </source>
</reference>
<proteinExistence type="predicted"/>
<protein>
    <submittedName>
        <fullName evidence="2">Uncharacterized protein</fullName>
    </submittedName>
</protein>
<sequence>MCSENLTLTKGRWSSKNTKDKPAAQDLSMDRWLTSSVHQWASVSDVCSPSSLEKTMHEAIRDQHNSISIRGG</sequence>
<reference evidence="2" key="1">
    <citation type="journal article" date="2019" name="bioRxiv">
        <title>The Genome of the Zebra Mussel, Dreissena polymorpha: A Resource for Invasive Species Research.</title>
        <authorList>
            <person name="McCartney M.A."/>
            <person name="Auch B."/>
            <person name="Kono T."/>
            <person name="Mallez S."/>
            <person name="Zhang Y."/>
            <person name="Obille A."/>
            <person name="Becker A."/>
            <person name="Abrahante J.E."/>
            <person name="Garbe J."/>
            <person name="Badalamenti J.P."/>
            <person name="Herman A."/>
            <person name="Mangelson H."/>
            <person name="Liachko I."/>
            <person name="Sullivan S."/>
            <person name="Sone E.D."/>
            <person name="Koren S."/>
            <person name="Silverstein K.A.T."/>
            <person name="Beckman K.B."/>
            <person name="Gohl D.M."/>
        </authorList>
    </citation>
    <scope>NUCLEOTIDE SEQUENCE</scope>
    <source>
        <strain evidence="2">Duluth1</strain>
        <tissue evidence="2">Whole animal</tissue>
    </source>
</reference>
<dbReference type="EMBL" id="JAIWYP010000016">
    <property type="protein sequence ID" value="KAH3698183.1"/>
    <property type="molecule type" value="Genomic_DNA"/>
</dbReference>